<proteinExistence type="predicted"/>
<dbReference type="EMBL" id="MFAQ01000011">
    <property type="protein sequence ID" value="OGD83646.1"/>
    <property type="molecule type" value="Genomic_DNA"/>
</dbReference>
<evidence type="ECO:0000256" key="3">
    <source>
        <dbReference type="ARBA" id="ARBA00023204"/>
    </source>
</evidence>
<feature type="domain" description="DNA replication/recombination mediator RecO N-terminal" evidence="4">
    <location>
        <begin position="4"/>
        <end position="79"/>
    </location>
</feature>
<keyword evidence="3" id="KW-0234">DNA repair</keyword>
<dbReference type="InterPro" id="IPR012340">
    <property type="entry name" value="NA-bd_OB-fold"/>
</dbReference>
<keyword evidence="1" id="KW-0227">DNA damage</keyword>
<evidence type="ECO:0000313" key="6">
    <source>
        <dbReference type="Proteomes" id="UP000179237"/>
    </source>
</evidence>
<accession>A0A1F5FVK7</accession>
<dbReference type="Pfam" id="PF11967">
    <property type="entry name" value="RecO_N"/>
    <property type="match status" value="1"/>
</dbReference>
<dbReference type="PANTHER" id="PTHR33991:SF1">
    <property type="entry name" value="DNA REPAIR PROTEIN RECO"/>
    <property type="match status" value="1"/>
</dbReference>
<dbReference type="SUPFAM" id="SSF50249">
    <property type="entry name" value="Nucleic acid-binding proteins"/>
    <property type="match status" value="1"/>
</dbReference>
<comment type="caution">
    <text evidence="5">The sequence shown here is derived from an EMBL/GenBank/DDBJ whole genome shotgun (WGS) entry which is preliminary data.</text>
</comment>
<dbReference type="GO" id="GO:0006310">
    <property type="term" value="P:DNA recombination"/>
    <property type="evidence" value="ECO:0007669"/>
    <property type="project" value="UniProtKB-KW"/>
</dbReference>
<dbReference type="AlphaFoldDB" id="A0A1F5FVK7"/>
<evidence type="ECO:0000313" key="5">
    <source>
        <dbReference type="EMBL" id="OGD83646.1"/>
    </source>
</evidence>
<evidence type="ECO:0000256" key="1">
    <source>
        <dbReference type="ARBA" id="ARBA00022763"/>
    </source>
</evidence>
<dbReference type="Gene3D" id="2.40.50.140">
    <property type="entry name" value="Nucleic acid-binding proteins"/>
    <property type="match status" value="1"/>
</dbReference>
<sequence>MVGEFKDKGVVVKTTDYKDADKIITLLTRNHGLISAFALGARRQNSKKSPHLDLISQVDIQIRGKEYQYIDQASTVSSFTNIKADLKKISLCMSFFEILTQLTAPGVEDPEIYQSLLVFLNQIEKAKSQAQQNQTASRFAKYLLRHMGYPERPPQNIASVSSYFENLMNRKLISKEIV</sequence>
<evidence type="ECO:0000256" key="2">
    <source>
        <dbReference type="ARBA" id="ARBA00023172"/>
    </source>
</evidence>
<dbReference type="GO" id="GO:0006302">
    <property type="term" value="P:double-strand break repair"/>
    <property type="evidence" value="ECO:0007669"/>
    <property type="project" value="TreeGrafter"/>
</dbReference>
<dbReference type="InterPro" id="IPR003717">
    <property type="entry name" value="RecO"/>
</dbReference>
<protein>
    <submittedName>
        <fullName evidence="5">DNA repair protein RecO</fullName>
    </submittedName>
</protein>
<dbReference type="InterPro" id="IPR022572">
    <property type="entry name" value="DNA_rep/recomb_RecO_N"/>
</dbReference>
<gene>
    <name evidence="5" type="ORF">A2572_01320</name>
</gene>
<name>A0A1F5FVK7_9BACT</name>
<dbReference type="NCBIfam" id="TIGR00613">
    <property type="entry name" value="reco"/>
    <property type="match status" value="1"/>
</dbReference>
<reference evidence="5 6" key="1">
    <citation type="journal article" date="2016" name="Nat. Commun.">
        <title>Thousands of microbial genomes shed light on interconnected biogeochemical processes in an aquifer system.</title>
        <authorList>
            <person name="Anantharaman K."/>
            <person name="Brown C.T."/>
            <person name="Hug L.A."/>
            <person name="Sharon I."/>
            <person name="Castelle C.J."/>
            <person name="Probst A.J."/>
            <person name="Thomas B.C."/>
            <person name="Singh A."/>
            <person name="Wilkins M.J."/>
            <person name="Karaoz U."/>
            <person name="Brodie E.L."/>
            <person name="Williams K.H."/>
            <person name="Hubbard S.S."/>
            <person name="Banfield J.F."/>
        </authorList>
    </citation>
    <scope>NUCLEOTIDE SEQUENCE [LARGE SCALE GENOMIC DNA]</scope>
</reference>
<evidence type="ECO:0000259" key="4">
    <source>
        <dbReference type="Pfam" id="PF11967"/>
    </source>
</evidence>
<dbReference type="PANTHER" id="PTHR33991">
    <property type="entry name" value="DNA REPAIR PROTEIN RECO"/>
    <property type="match status" value="1"/>
</dbReference>
<organism evidence="5 6">
    <name type="scientific">Candidatus Collierbacteria bacterium RIFOXYD1_FULL_40_9</name>
    <dbReference type="NCBI Taxonomy" id="1817731"/>
    <lineage>
        <taxon>Bacteria</taxon>
        <taxon>Candidatus Collieribacteriota</taxon>
    </lineage>
</organism>
<keyword evidence="2" id="KW-0233">DNA recombination</keyword>
<dbReference type="Proteomes" id="UP000179237">
    <property type="component" value="Unassembled WGS sequence"/>
</dbReference>
<dbReference type="GO" id="GO:0043590">
    <property type="term" value="C:bacterial nucleoid"/>
    <property type="evidence" value="ECO:0007669"/>
    <property type="project" value="TreeGrafter"/>
</dbReference>